<evidence type="ECO:0000313" key="3">
    <source>
        <dbReference type="Proteomes" id="UP000315369"/>
    </source>
</evidence>
<sequence>MTERVHTVKESSEGPTAEDVRVQLEGRAEVLEAALRRAATLEAVLRGRGWKRRWRAHPTLVSEWLAEEATVEEALERTIRRARVEGWSDTLPVMEGLRELEARRERLKTLVRARLSRLVHVSGPPVLKVELARLDGLVGKRATMTLEPGEVLLFQADRLSPVSSGQTLPLLVSMALLYWGLYVLLLALLRGNGSRAGVALVAFIVAPLFVAWARAGRVWMTSRRLLWMPTFGETVSVPLATIAPGGVHLGPTHDLKVEGEPRLQVAHLADAKALATLLELHSQPPLLGRVRSGVRLADVVVFPASLWDAEVAPRSGWVVLRPGGVSFIPEGAGRQVLSTVTGRESTLAADVGRVLEQLRWLSGTEFDDWLTRLVTATGGLSWSAWDSLKREEAPLWKPFRVSRGRQVLMGQMEWSAQSSAELILRSWPDAVTPGKAKSART</sequence>
<protein>
    <submittedName>
        <fullName evidence="2">Uncharacterized protein</fullName>
    </submittedName>
</protein>
<keyword evidence="1" id="KW-0812">Transmembrane</keyword>
<gene>
    <name evidence="2" type="ORF">FJV41_35295</name>
</gene>
<keyword evidence="3" id="KW-1185">Reference proteome</keyword>
<dbReference type="OrthoDB" id="5502392at2"/>
<reference evidence="2 3" key="1">
    <citation type="submission" date="2019-06" db="EMBL/GenBank/DDBJ databases">
        <authorList>
            <person name="Livingstone P."/>
            <person name="Whitworth D."/>
        </authorList>
    </citation>
    <scope>NUCLEOTIDE SEQUENCE [LARGE SCALE GENOMIC DNA]</scope>
    <source>
        <strain evidence="2 3">AM401</strain>
    </source>
</reference>
<dbReference type="RefSeq" id="WP_141647001.1">
    <property type="nucleotide sequence ID" value="NZ_VIFM01000201.1"/>
</dbReference>
<proteinExistence type="predicted"/>
<keyword evidence="1" id="KW-0472">Membrane</keyword>
<feature type="transmembrane region" description="Helical" evidence="1">
    <location>
        <begin position="195"/>
        <end position="215"/>
    </location>
</feature>
<accession>A0A540WQF1</accession>
<evidence type="ECO:0000313" key="2">
    <source>
        <dbReference type="EMBL" id="TQF11240.1"/>
    </source>
</evidence>
<comment type="caution">
    <text evidence="2">The sequence shown here is derived from an EMBL/GenBank/DDBJ whole genome shotgun (WGS) entry which is preliminary data.</text>
</comment>
<evidence type="ECO:0000256" key="1">
    <source>
        <dbReference type="SAM" id="Phobius"/>
    </source>
</evidence>
<dbReference type="AlphaFoldDB" id="A0A540WQF1"/>
<dbReference type="Proteomes" id="UP000315369">
    <property type="component" value="Unassembled WGS sequence"/>
</dbReference>
<name>A0A540WQF1_9BACT</name>
<dbReference type="EMBL" id="VIFM01000201">
    <property type="protein sequence ID" value="TQF11240.1"/>
    <property type="molecule type" value="Genomic_DNA"/>
</dbReference>
<feature type="transmembrane region" description="Helical" evidence="1">
    <location>
        <begin position="168"/>
        <end position="189"/>
    </location>
</feature>
<keyword evidence="1" id="KW-1133">Transmembrane helix</keyword>
<organism evidence="2 3">
    <name type="scientific">Myxococcus llanfairpwllgwyngyllgogerychwyrndrobwllllantysiliogogogochensis</name>
    <dbReference type="NCBI Taxonomy" id="2590453"/>
    <lineage>
        <taxon>Bacteria</taxon>
        <taxon>Pseudomonadati</taxon>
        <taxon>Myxococcota</taxon>
        <taxon>Myxococcia</taxon>
        <taxon>Myxococcales</taxon>
        <taxon>Cystobacterineae</taxon>
        <taxon>Myxococcaceae</taxon>
        <taxon>Myxococcus</taxon>
    </lineage>
</organism>